<dbReference type="PANTHER" id="PTHR30026:SF20">
    <property type="entry name" value="OUTER MEMBRANE PROTEIN TOLC"/>
    <property type="match status" value="1"/>
</dbReference>
<keyword evidence="6" id="KW-0175">Coiled coil</keyword>
<dbReference type="InterPro" id="IPR051906">
    <property type="entry name" value="TolC-like"/>
</dbReference>
<comment type="caution">
    <text evidence="8">The sequence shown here is derived from an EMBL/GenBank/DDBJ whole genome shotgun (WGS) entry which is preliminary data.</text>
</comment>
<keyword evidence="3 7" id="KW-0812">Transmembrane</keyword>
<keyword evidence="5" id="KW-0998">Cell outer membrane</keyword>
<evidence type="ECO:0000256" key="4">
    <source>
        <dbReference type="ARBA" id="ARBA00023136"/>
    </source>
</evidence>
<dbReference type="AlphaFoldDB" id="A0A7V6DQK2"/>
<keyword evidence="7" id="KW-1133">Transmembrane helix</keyword>
<dbReference type="GO" id="GO:1990281">
    <property type="term" value="C:efflux pump complex"/>
    <property type="evidence" value="ECO:0007669"/>
    <property type="project" value="TreeGrafter"/>
</dbReference>
<accession>A0A7V6DQK2</accession>
<feature type="transmembrane region" description="Helical" evidence="7">
    <location>
        <begin position="29"/>
        <end position="48"/>
    </location>
</feature>
<proteinExistence type="predicted"/>
<dbReference type="EMBL" id="DTGR01000173">
    <property type="protein sequence ID" value="HHS30216.1"/>
    <property type="molecule type" value="Genomic_DNA"/>
</dbReference>
<evidence type="ECO:0000256" key="1">
    <source>
        <dbReference type="ARBA" id="ARBA00004442"/>
    </source>
</evidence>
<dbReference type="PANTHER" id="PTHR30026">
    <property type="entry name" value="OUTER MEMBRANE PROTEIN TOLC"/>
    <property type="match status" value="1"/>
</dbReference>
<gene>
    <name evidence="8" type="ORF">ENV52_11015</name>
</gene>
<organism evidence="8">
    <name type="scientific">Desulfobacca acetoxidans</name>
    <dbReference type="NCBI Taxonomy" id="60893"/>
    <lineage>
        <taxon>Bacteria</taxon>
        <taxon>Pseudomonadati</taxon>
        <taxon>Thermodesulfobacteriota</taxon>
        <taxon>Desulfobaccia</taxon>
        <taxon>Desulfobaccales</taxon>
        <taxon>Desulfobaccaceae</taxon>
        <taxon>Desulfobacca</taxon>
    </lineage>
</organism>
<evidence type="ECO:0000256" key="2">
    <source>
        <dbReference type="ARBA" id="ARBA00022452"/>
    </source>
</evidence>
<evidence type="ECO:0000256" key="6">
    <source>
        <dbReference type="SAM" id="Coils"/>
    </source>
</evidence>
<dbReference type="GO" id="GO:0009279">
    <property type="term" value="C:cell outer membrane"/>
    <property type="evidence" value="ECO:0007669"/>
    <property type="project" value="UniProtKB-SubCell"/>
</dbReference>
<reference evidence="8" key="1">
    <citation type="journal article" date="2020" name="mSystems">
        <title>Genome- and Community-Level Interaction Insights into Carbon Utilization and Element Cycling Functions of Hydrothermarchaeota in Hydrothermal Sediment.</title>
        <authorList>
            <person name="Zhou Z."/>
            <person name="Liu Y."/>
            <person name="Xu W."/>
            <person name="Pan J."/>
            <person name="Luo Z.H."/>
            <person name="Li M."/>
        </authorList>
    </citation>
    <scope>NUCLEOTIDE SEQUENCE [LARGE SCALE GENOMIC DNA]</scope>
    <source>
        <strain evidence="8">SpSt-767</strain>
    </source>
</reference>
<name>A0A7V6DQK2_9BACT</name>
<dbReference type="Gene3D" id="1.20.1600.10">
    <property type="entry name" value="Outer membrane efflux proteins (OEP)"/>
    <property type="match status" value="1"/>
</dbReference>
<evidence type="ECO:0000256" key="3">
    <source>
        <dbReference type="ARBA" id="ARBA00022692"/>
    </source>
</evidence>
<evidence type="ECO:0000313" key="8">
    <source>
        <dbReference type="EMBL" id="HHS30216.1"/>
    </source>
</evidence>
<evidence type="ECO:0000256" key="7">
    <source>
        <dbReference type="SAM" id="Phobius"/>
    </source>
</evidence>
<feature type="coiled-coil region" evidence="6">
    <location>
        <begin position="221"/>
        <end position="251"/>
    </location>
</feature>
<keyword evidence="4 7" id="KW-0472">Membrane</keyword>
<dbReference type="GO" id="GO:0015288">
    <property type="term" value="F:porin activity"/>
    <property type="evidence" value="ECO:0007669"/>
    <property type="project" value="TreeGrafter"/>
</dbReference>
<comment type="subcellular location">
    <subcellularLocation>
        <location evidence="1">Cell outer membrane</location>
    </subcellularLocation>
</comment>
<evidence type="ECO:0000256" key="5">
    <source>
        <dbReference type="ARBA" id="ARBA00023237"/>
    </source>
</evidence>
<dbReference type="SUPFAM" id="SSF56954">
    <property type="entry name" value="Outer membrane efflux proteins (OEP)"/>
    <property type="match status" value="1"/>
</dbReference>
<dbReference type="GO" id="GO:0015562">
    <property type="term" value="F:efflux transmembrane transporter activity"/>
    <property type="evidence" value="ECO:0007669"/>
    <property type="project" value="InterPro"/>
</dbReference>
<sequence>MTRGSVTATALPEAFGPCPSRGAAKRTKLRLFSPFLLVFWFLVAGLGYPGSGMSQEAPEPRASDDHAGPVDFDTCVQLALRQSPALLKSALEIEVRRLDEADSKSDFFPTFKIRTRYYVSMPKEAWRHDTQVYSLSFTSDDYNPLLAYFSLKVKKLITQIAVLGHMKVIAASLQRLGQGFLELEATERLAALHRELLAQSRENLSYVRERRKLGEVSPLEVQVAEQELEVLAAEQEQLAATREKLREAIRHFLDLKPGQPLEFDLKQARRQVLGDFDPSQASREDAENRAFDLRIQKLVQELQAWNITLAKMRFLPNFNMAVQTADPLSLTDVRGYFFSLCLNFTVFDGFKRMRDINRQKTILKQVGQEVSLKEKDLLQAWREAQEKVRTAAAALRTARAQEELARLKERQGETLYRAGEPLSVVLAARQGRVKAQIQVVQKSLEYDLAALGVRHLTGDLVYRFVNERQFRQEP</sequence>
<keyword evidence="2" id="KW-1134">Transmembrane beta strand</keyword>
<protein>
    <submittedName>
        <fullName evidence="8">TolC family protein</fullName>
    </submittedName>
</protein>